<evidence type="ECO:0000256" key="2">
    <source>
        <dbReference type="SAM" id="Phobius"/>
    </source>
</evidence>
<protein>
    <recommendedName>
        <fullName evidence="5">DUF4352 domain-containing protein</fullName>
    </recommendedName>
</protein>
<dbReference type="InterPro" id="IPR029050">
    <property type="entry name" value="Immunoprotect_excell_Ig-like"/>
</dbReference>
<gene>
    <name evidence="3" type="ORF">IPA_02480</name>
</gene>
<keyword evidence="1" id="KW-0732">Signal</keyword>
<dbReference type="KEGG" id="ipc:IPA_02480"/>
<keyword evidence="2" id="KW-0812">Transmembrane</keyword>
<dbReference type="EMBL" id="CP006868">
    <property type="protein sequence ID" value="UXD22197.1"/>
    <property type="molecule type" value="Genomic_DNA"/>
</dbReference>
<evidence type="ECO:0000313" key="3">
    <source>
        <dbReference type="EMBL" id="UXD22197.1"/>
    </source>
</evidence>
<feature type="transmembrane region" description="Helical" evidence="2">
    <location>
        <begin position="30"/>
        <end position="46"/>
    </location>
</feature>
<evidence type="ECO:0008006" key="5">
    <source>
        <dbReference type="Google" id="ProtNLM"/>
    </source>
</evidence>
<dbReference type="Proteomes" id="UP001063698">
    <property type="component" value="Chromosome"/>
</dbReference>
<dbReference type="AlphaFoldDB" id="A0A977KAR0"/>
<name>A0A977KAR0_9CREN</name>
<accession>A0A977KAR0</accession>
<proteinExistence type="predicted"/>
<reference evidence="3" key="1">
    <citation type="submission" date="2013-11" db="EMBL/GenBank/DDBJ databases">
        <title>Comparative genomics of Ignicoccus.</title>
        <authorList>
            <person name="Podar M."/>
        </authorList>
    </citation>
    <scope>NUCLEOTIDE SEQUENCE</scope>
    <source>
        <strain evidence="3">DSM 13166</strain>
    </source>
</reference>
<organism evidence="3 4">
    <name type="scientific">Ignicoccus pacificus DSM 13166</name>
    <dbReference type="NCBI Taxonomy" id="940294"/>
    <lineage>
        <taxon>Archaea</taxon>
        <taxon>Thermoproteota</taxon>
        <taxon>Thermoprotei</taxon>
        <taxon>Desulfurococcales</taxon>
        <taxon>Desulfurococcaceae</taxon>
        <taxon>Ignicoccus</taxon>
    </lineage>
</organism>
<evidence type="ECO:0000256" key="1">
    <source>
        <dbReference type="ARBA" id="ARBA00022729"/>
    </source>
</evidence>
<sequence length="242" mass="26422">MKVWAAVVLFVLSLLLLLFSAATLYYNAWITLFLQIIALLLGIAMISKSEKRTSVKALGIITTVFSGLALFNTLTVIATALVVLSALSSHGASSQCFVTAQAPSTFKLGYWQIGISAPEEGRYVYYQGSYYKAPPGYKVIMFKVRATNLDQDSHYFIASWSLITEDGMSYGEATLLKLNFLFEERVASALVYEPLSALQQVPPGASVEGTVMFVIPSNATPKTLYLSVTEGLNRCKAEIAIQ</sequence>
<keyword evidence="4" id="KW-1185">Reference proteome</keyword>
<keyword evidence="2" id="KW-1133">Transmembrane helix</keyword>
<dbReference type="Gene3D" id="2.60.40.1240">
    <property type="match status" value="1"/>
</dbReference>
<evidence type="ECO:0000313" key="4">
    <source>
        <dbReference type="Proteomes" id="UP001063698"/>
    </source>
</evidence>
<keyword evidence="2" id="KW-0472">Membrane</keyword>
<feature type="transmembrane region" description="Helical" evidence="2">
    <location>
        <begin position="58"/>
        <end position="87"/>
    </location>
</feature>